<proteinExistence type="predicted"/>
<dbReference type="EMBL" id="PSKQ01000013">
    <property type="protein sequence ID" value="MBE8719656.1"/>
    <property type="molecule type" value="Genomic_DNA"/>
</dbReference>
<organism evidence="2 3">
    <name type="scientific">Sphingobacterium pedocola</name>
    <dbReference type="NCBI Taxonomy" id="2082722"/>
    <lineage>
        <taxon>Bacteria</taxon>
        <taxon>Pseudomonadati</taxon>
        <taxon>Bacteroidota</taxon>
        <taxon>Sphingobacteriia</taxon>
        <taxon>Sphingobacteriales</taxon>
        <taxon>Sphingobacteriaceae</taxon>
        <taxon>Sphingobacterium</taxon>
    </lineage>
</organism>
<accession>A0ABR9T2T1</accession>
<evidence type="ECO:0000259" key="1">
    <source>
        <dbReference type="PROSITE" id="PS50943"/>
    </source>
</evidence>
<dbReference type="InterPro" id="IPR010982">
    <property type="entry name" value="Lambda_DNA-bd_dom_sf"/>
</dbReference>
<evidence type="ECO:0000313" key="2">
    <source>
        <dbReference type="EMBL" id="MBE8719656.1"/>
    </source>
</evidence>
<evidence type="ECO:0000313" key="3">
    <source>
        <dbReference type="Proteomes" id="UP000618319"/>
    </source>
</evidence>
<protein>
    <recommendedName>
        <fullName evidence="1">HTH cro/C1-type domain-containing protein</fullName>
    </recommendedName>
</protein>
<dbReference type="Pfam" id="PF13443">
    <property type="entry name" value="HTH_26"/>
    <property type="match status" value="1"/>
</dbReference>
<keyword evidence="3" id="KW-1185">Reference proteome</keyword>
<dbReference type="SUPFAM" id="SSF47413">
    <property type="entry name" value="lambda repressor-like DNA-binding domains"/>
    <property type="match status" value="1"/>
</dbReference>
<dbReference type="SMART" id="SM00530">
    <property type="entry name" value="HTH_XRE"/>
    <property type="match status" value="1"/>
</dbReference>
<dbReference type="Gene3D" id="1.10.260.40">
    <property type="entry name" value="lambda repressor-like DNA-binding domains"/>
    <property type="match status" value="1"/>
</dbReference>
<comment type="caution">
    <text evidence="2">The sequence shown here is derived from an EMBL/GenBank/DDBJ whole genome shotgun (WGS) entry which is preliminary data.</text>
</comment>
<dbReference type="InterPro" id="IPR001387">
    <property type="entry name" value="Cro/C1-type_HTH"/>
</dbReference>
<feature type="domain" description="HTH cro/C1-type" evidence="1">
    <location>
        <begin position="19"/>
        <end position="74"/>
    </location>
</feature>
<sequence>MINNKIDLVSLIRTVGRNIETLRNIKKMSLELLANELNLTVQELDDIEQAKVIDLSLGLVTKIANYFHCTLQQILDLQLIQVLNNSQNIVGGDRQVTYTNEVKDGYEIYINHLKEENLELKEKIKSLSK</sequence>
<name>A0ABR9T2T1_9SPHI</name>
<dbReference type="Proteomes" id="UP000618319">
    <property type="component" value="Unassembled WGS sequence"/>
</dbReference>
<reference evidence="2 3" key="1">
    <citation type="submission" date="2018-02" db="EMBL/GenBank/DDBJ databases">
        <title>Sphingobacterium KA21.</title>
        <authorList>
            <person name="Vasarhelyi B.M."/>
            <person name="Deshmukh S."/>
            <person name="Balint B."/>
            <person name="Kukolya J."/>
        </authorList>
    </citation>
    <scope>NUCLEOTIDE SEQUENCE [LARGE SCALE GENOMIC DNA]</scope>
    <source>
        <strain evidence="2 3">Ka21</strain>
    </source>
</reference>
<dbReference type="PROSITE" id="PS50943">
    <property type="entry name" value="HTH_CROC1"/>
    <property type="match status" value="1"/>
</dbReference>
<dbReference type="RefSeq" id="WP_196938644.1">
    <property type="nucleotide sequence ID" value="NZ_MU158689.1"/>
</dbReference>
<gene>
    <name evidence="2" type="ORF">C4F40_02815</name>
</gene>